<evidence type="ECO:0000256" key="1">
    <source>
        <dbReference type="SAM" id="Coils"/>
    </source>
</evidence>
<keyword evidence="3" id="KW-1185">Reference proteome</keyword>
<protein>
    <submittedName>
        <fullName evidence="2">Uncharacterized protein</fullName>
    </submittedName>
</protein>
<name>A0A2T7DZ62_9POAL</name>
<dbReference type="EMBL" id="CM009752">
    <property type="protein sequence ID" value="PUZ60871.1"/>
    <property type="molecule type" value="Genomic_DNA"/>
</dbReference>
<dbReference type="AlphaFoldDB" id="A0A2T7DZ62"/>
<evidence type="ECO:0000313" key="2">
    <source>
        <dbReference type="EMBL" id="PUZ60871.1"/>
    </source>
</evidence>
<dbReference type="OrthoDB" id="696554at2759"/>
<dbReference type="Gramene" id="PUZ60871">
    <property type="protein sequence ID" value="PUZ60871"/>
    <property type="gene ID" value="GQ55_4G205600"/>
</dbReference>
<dbReference type="Proteomes" id="UP000244336">
    <property type="component" value="Chromosome 4"/>
</dbReference>
<proteinExistence type="predicted"/>
<organism evidence="2 3">
    <name type="scientific">Panicum hallii var. hallii</name>
    <dbReference type="NCBI Taxonomy" id="1504633"/>
    <lineage>
        <taxon>Eukaryota</taxon>
        <taxon>Viridiplantae</taxon>
        <taxon>Streptophyta</taxon>
        <taxon>Embryophyta</taxon>
        <taxon>Tracheophyta</taxon>
        <taxon>Spermatophyta</taxon>
        <taxon>Magnoliopsida</taxon>
        <taxon>Liliopsida</taxon>
        <taxon>Poales</taxon>
        <taxon>Poaceae</taxon>
        <taxon>PACMAD clade</taxon>
        <taxon>Panicoideae</taxon>
        <taxon>Panicodae</taxon>
        <taxon>Paniceae</taxon>
        <taxon>Panicinae</taxon>
        <taxon>Panicum</taxon>
        <taxon>Panicum sect. Panicum</taxon>
    </lineage>
</organism>
<feature type="coiled-coil region" evidence="1">
    <location>
        <begin position="67"/>
        <end position="101"/>
    </location>
</feature>
<evidence type="ECO:0000313" key="3">
    <source>
        <dbReference type="Proteomes" id="UP000244336"/>
    </source>
</evidence>
<keyword evidence="1" id="KW-0175">Coiled coil</keyword>
<sequence length="124" mass="13662">METMRAEAVADGQPRMPSAEVVSKVLLQNSCNTTFLKNVGIATPSSKSPTAVEEALREELAVEKQGSVVMQQELEDLKKKSEAADETLARTKTQYEELKKQQKESNVILTRLLNMNNPGISSQP</sequence>
<gene>
    <name evidence="2" type="ORF">GQ55_4G205600</name>
</gene>
<reference evidence="2 3" key="1">
    <citation type="submission" date="2018-04" db="EMBL/GenBank/DDBJ databases">
        <title>WGS assembly of Panicum hallii var. hallii HAL2.</title>
        <authorList>
            <person name="Lovell J."/>
            <person name="Jenkins J."/>
            <person name="Lowry D."/>
            <person name="Mamidi S."/>
            <person name="Sreedasyam A."/>
            <person name="Weng X."/>
            <person name="Barry K."/>
            <person name="Bonette J."/>
            <person name="Campitelli B."/>
            <person name="Daum C."/>
            <person name="Gordon S."/>
            <person name="Gould B."/>
            <person name="Lipzen A."/>
            <person name="MacQueen A."/>
            <person name="Palacio-Mejia J."/>
            <person name="Plott C."/>
            <person name="Shakirov E."/>
            <person name="Shu S."/>
            <person name="Yoshinaga Y."/>
            <person name="Zane M."/>
            <person name="Rokhsar D."/>
            <person name="Grimwood J."/>
            <person name="Schmutz J."/>
            <person name="Juenger T."/>
        </authorList>
    </citation>
    <scope>NUCLEOTIDE SEQUENCE [LARGE SCALE GENOMIC DNA]</scope>
    <source>
        <strain evidence="3">cv. HAL2</strain>
    </source>
</reference>
<accession>A0A2T7DZ62</accession>